<dbReference type="eggNOG" id="KOG0167">
    <property type="taxonomic scope" value="Eukaryota"/>
</dbReference>
<feature type="domain" description="U-box" evidence="8">
    <location>
        <begin position="273"/>
        <end position="347"/>
    </location>
</feature>
<proteinExistence type="predicted"/>
<dbReference type="GO" id="GO:0007166">
    <property type="term" value="P:cell surface receptor signaling pathway"/>
    <property type="evidence" value="ECO:0007669"/>
    <property type="project" value="InterPro"/>
</dbReference>
<accession>W1P688</accession>
<dbReference type="InterPro" id="IPR011989">
    <property type="entry name" value="ARM-like"/>
</dbReference>
<dbReference type="AlphaFoldDB" id="W1P688"/>
<reference evidence="10" key="1">
    <citation type="journal article" date="2013" name="Science">
        <title>The Amborella genome and the evolution of flowering plants.</title>
        <authorList>
            <consortium name="Amborella Genome Project"/>
        </authorList>
    </citation>
    <scope>NUCLEOTIDE SEQUENCE [LARGE SCALE GENOMIC DNA]</scope>
</reference>
<keyword evidence="6" id="KW-0833">Ubl conjugation pathway</keyword>
<dbReference type="Pfam" id="PF25598">
    <property type="entry name" value="ARM_PUB"/>
    <property type="match status" value="1"/>
</dbReference>
<dbReference type="SMART" id="SM00185">
    <property type="entry name" value="ARM"/>
    <property type="match status" value="4"/>
</dbReference>
<dbReference type="GO" id="GO:0016567">
    <property type="term" value="P:protein ubiquitination"/>
    <property type="evidence" value="ECO:0007669"/>
    <property type="project" value="UniProtKB-UniPathway"/>
</dbReference>
<evidence type="ECO:0000259" key="8">
    <source>
        <dbReference type="PROSITE" id="PS51698"/>
    </source>
</evidence>
<keyword evidence="5" id="KW-0677">Repeat</keyword>
<dbReference type="GO" id="GO:0005737">
    <property type="term" value="C:cytoplasm"/>
    <property type="evidence" value="ECO:0000318"/>
    <property type="project" value="GO_Central"/>
</dbReference>
<dbReference type="SUPFAM" id="SSF57850">
    <property type="entry name" value="RING/U-box"/>
    <property type="match status" value="1"/>
</dbReference>
<dbReference type="PROSITE" id="PS50176">
    <property type="entry name" value="ARM_REPEAT"/>
    <property type="match status" value="2"/>
</dbReference>
<dbReference type="InterPro" id="IPR045210">
    <property type="entry name" value="RING-Ubox_PUB"/>
</dbReference>
<dbReference type="Gene3D" id="3.30.40.10">
    <property type="entry name" value="Zinc/RING finger domain, C3HC4 (zinc finger)"/>
    <property type="match status" value="1"/>
</dbReference>
<keyword evidence="10" id="KW-1185">Reference proteome</keyword>
<dbReference type="SMART" id="SM00504">
    <property type="entry name" value="Ubox"/>
    <property type="match status" value="1"/>
</dbReference>
<dbReference type="InterPro" id="IPR058678">
    <property type="entry name" value="ARM_PUB"/>
</dbReference>
<dbReference type="EMBL" id="KI394011">
    <property type="protein sequence ID" value="ERN05392.1"/>
    <property type="molecule type" value="Genomic_DNA"/>
</dbReference>
<sequence length="700" mass="76131">MALSPLLFQTRKRRPSVGSFITPSNLSQTALVQALMLLAQELSLYKPLKPLQKRNSSAIIRKVKLLTVLFETLKETQSPLPKTAILCFREIFIVLERIKALLDDCNNGSRIWLLMQNEEVSNQFYELTLELATLLDVLPLKELTLLEDVKEQVELVHKQCGKSKLFIDQSDKTLRSEVLSILDEIGREIIPERSKLKQIFDRLEITDGQSCRREMAFLEEEVQAQGLTDKSTAVINSLVSLVRYCKCVLFGISSPEPENFRQEKPLENEEGTLIPDDFRCPISLDLMHDPVIVASGQTYERSSISRWIEDGHLTCPKSGQVLAHTNLVPNHALRSLIAQWCRERGVPFEKSEKGGRNEAATCTKAALEATKMTASFLVSQLSVPEVASQAVYELRLLAKSGSDNRACIAEAGAIEKLVPLMRSTDVLTQENAVTAILNLSILEDNKGRIMATEGCLAGVVHVLSSGLTAEARENAAAALFSLSATPEHKRAVAEEPGALAALVRLLSSGGSRGRRDAVSALFNLAVHRENHEKVLKAGVVNAIMKMFSEEGPLLEEGLVEDSLAVVALLVRRCGKQGAMAFVKGSSYCSSSLIGVLVGILGWGSARSREQAVATLLDVCRGGGGEAVREVAGASGAGRMLYELMAAGTPRARRKAASLGRLCHRWEVGRVAAATESVSVVGASGGRVSIVVPTVAHPLER</sequence>
<evidence type="ECO:0000256" key="4">
    <source>
        <dbReference type="ARBA" id="ARBA00022679"/>
    </source>
</evidence>
<dbReference type="EC" id="2.3.2.27" evidence="3"/>
<dbReference type="GO" id="GO:0061630">
    <property type="term" value="F:ubiquitin protein ligase activity"/>
    <property type="evidence" value="ECO:0007669"/>
    <property type="project" value="UniProtKB-EC"/>
</dbReference>
<evidence type="ECO:0000313" key="9">
    <source>
        <dbReference type="EMBL" id="ERN05392.1"/>
    </source>
</evidence>
<gene>
    <name evidence="9" type="ORF">AMTR_s00007p00217990</name>
</gene>
<comment type="pathway">
    <text evidence="2">Protein modification; protein ubiquitination.</text>
</comment>
<dbReference type="UniPathway" id="UPA00143"/>
<evidence type="ECO:0000256" key="7">
    <source>
        <dbReference type="PROSITE-ProRule" id="PRU00259"/>
    </source>
</evidence>
<feature type="repeat" description="ARM" evidence="7">
    <location>
        <begin position="497"/>
        <end position="539"/>
    </location>
</feature>
<dbReference type="GO" id="GO:0005634">
    <property type="term" value="C:nucleus"/>
    <property type="evidence" value="ECO:0000318"/>
    <property type="project" value="GO_Central"/>
</dbReference>
<dbReference type="Gramene" id="ERN05392">
    <property type="protein sequence ID" value="ERN05392"/>
    <property type="gene ID" value="AMTR_s00007p00217990"/>
</dbReference>
<dbReference type="InterPro" id="IPR003613">
    <property type="entry name" value="Ubox_domain"/>
</dbReference>
<dbReference type="InterPro" id="IPR057623">
    <property type="entry name" value="PUB12-19-like_N"/>
</dbReference>
<dbReference type="CDD" id="cd16664">
    <property type="entry name" value="RING-Ubox_PUB"/>
    <property type="match status" value="1"/>
</dbReference>
<dbReference type="Proteomes" id="UP000017836">
    <property type="component" value="Unassembled WGS sequence"/>
</dbReference>
<dbReference type="InterPro" id="IPR000225">
    <property type="entry name" value="Armadillo"/>
</dbReference>
<evidence type="ECO:0000256" key="2">
    <source>
        <dbReference type="ARBA" id="ARBA00004906"/>
    </source>
</evidence>
<comment type="catalytic activity">
    <reaction evidence="1">
        <text>S-ubiquitinyl-[E2 ubiquitin-conjugating enzyme]-L-cysteine + [acceptor protein]-L-lysine = [E2 ubiquitin-conjugating enzyme]-L-cysteine + N(6)-ubiquitinyl-[acceptor protein]-L-lysine.</text>
        <dbReference type="EC" id="2.3.2.27"/>
    </reaction>
</comment>
<dbReference type="HOGENOM" id="CLU_006348_5_2_1"/>
<evidence type="ECO:0000256" key="5">
    <source>
        <dbReference type="ARBA" id="ARBA00022737"/>
    </source>
</evidence>
<evidence type="ECO:0000256" key="1">
    <source>
        <dbReference type="ARBA" id="ARBA00000900"/>
    </source>
</evidence>
<dbReference type="InterPro" id="IPR036537">
    <property type="entry name" value="Adaptor_Cbl_N_dom_sf"/>
</dbReference>
<dbReference type="InterPro" id="IPR016024">
    <property type="entry name" value="ARM-type_fold"/>
</dbReference>
<dbReference type="PANTHER" id="PTHR23315">
    <property type="entry name" value="U BOX DOMAIN-CONTAINING"/>
    <property type="match status" value="1"/>
</dbReference>
<dbReference type="FunFam" id="3.30.40.10:FF:000114">
    <property type="entry name" value="RING-type E3 ubiquitin transferase"/>
    <property type="match status" value="1"/>
</dbReference>
<evidence type="ECO:0000256" key="3">
    <source>
        <dbReference type="ARBA" id="ARBA00012483"/>
    </source>
</evidence>
<keyword evidence="4" id="KW-0808">Transferase</keyword>
<dbReference type="PROSITE" id="PS51698">
    <property type="entry name" value="U_BOX"/>
    <property type="match status" value="1"/>
</dbReference>
<feature type="repeat" description="ARM" evidence="7">
    <location>
        <begin position="412"/>
        <end position="454"/>
    </location>
</feature>
<dbReference type="Pfam" id="PF25368">
    <property type="entry name" value="PUB10_N"/>
    <property type="match status" value="1"/>
</dbReference>
<dbReference type="Pfam" id="PF04564">
    <property type="entry name" value="U-box"/>
    <property type="match status" value="1"/>
</dbReference>
<dbReference type="OrthoDB" id="10064100at2759"/>
<dbReference type="SUPFAM" id="SSF48371">
    <property type="entry name" value="ARM repeat"/>
    <property type="match status" value="1"/>
</dbReference>
<dbReference type="InterPro" id="IPR013083">
    <property type="entry name" value="Znf_RING/FYVE/PHD"/>
</dbReference>
<dbReference type="KEGG" id="atr:18433570"/>
<evidence type="ECO:0000256" key="6">
    <source>
        <dbReference type="ARBA" id="ARBA00022786"/>
    </source>
</evidence>
<protein>
    <recommendedName>
        <fullName evidence="3">RING-type E3 ubiquitin transferase</fullName>
        <ecNumber evidence="3">2.3.2.27</ecNumber>
    </recommendedName>
</protein>
<dbReference type="Gene3D" id="1.20.930.20">
    <property type="entry name" value="Adaptor protein Cbl, N-terminal domain"/>
    <property type="match status" value="1"/>
</dbReference>
<name>W1P688_AMBTC</name>
<evidence type="ECO:0000313" key="10">
    <source>
        <dbReference type="Proteomes" id="UP000017836"/>
    </source>
</evidence>
<organism evidence="9 10">
    <name type="scientific">Amborella trichopoda</name>
    <dbReference type="NCBI Taxonomy" id="13333"/>
    <lineage>
        <taxon>Eukaryota</taxon>
        <taxon>Viridiplantae</taxon>
        <taxon>Streptophyta</taxon>
        <taxon>Embryophyta</taxon>
        <taxon>Tracheophyta</taxon>
        <taxon>Spermatophyta</taxon>
        <taxon>Magnoliopsida</taxon>
        <taxon>Amborellales</taxon>
        <taxon>Amborellaceae</taxon>
        <taxon>Amborella</taxon>
    </lineage>
</organism>
<dbReference type="Gene3D" id="1.25.10.10">
    <property type="entry name" value="Leucine-rich Repeat Variant"/>
    <property type="match status" value="1"/>
</dbReference>
<dbReference type="PANTHER" id="PTHR23315:SF266">
    <property type="entry name" value="U-BOX DOMAIN-CONTAINING PROTEIN 17"/>
    <property type="match status" value="1"/>
</dbReference>